<evidence type="ECO:0000313" key="2">
    <source>
        <dbReference type="Proteomes" id="UP000240883"/>
    </source>
</evidence>
<proteinExistence type="predicted"/>
<keyword evidence="2" id="KW-1185">Reference proteome</keyword>
<dbReference type="OrthoDB" id="3658469at2759"/>
<dbReference type="Proteomes" id="UP000240883">
    <property type="component" value="Unassembled WGS sequence"/>
</dbReference>
<name>A0A2T2NYA0_CORCC</name>
<dbReference type="EMBL" id="KZ678132">
    <property type="protein sequence ID" value="PSN70401.1"/>
    <property type="molecule type" value="Genomic_DNA"/>
</dbReference>
<gene>
    <name evidence="1" type="ORF">BS50DRAFT_311916</name>
</gene>
<accession>A0A2T2NYA0</accession>
<dbReference type="AlphaFoldDB" id="A0A2T2NYA0"/>
<protein>
    <submittedName>
        <fullName evidence="1">Uncharacterized protein</fullName>
    </submittedName>
</protein>
<organism evidence="1 2">
    <name type="scientific">Corynespora cassiicola Philippines</name>
    <dbReference type="NCBI Taxonomy" id="1448308"/>
    <lineage>
        <taxon>Eukaryota</taxon>
        <taxon>Fungi</taxon>
        <taxon>Dikarya</taxon>
        <taxon>Ascomycota</taxon>
        <taxon>Pezizomycotina</taxon>
        <taxon>Dothideomycetes</taxon>
        <taxon>Pleosporomycetidae</taxon>
        <taxon>Pleosporales</taxon>
        <taxon>Corynesporascaceae</taxon>
        <taxon>Corynespora</taxon>
    </lineage>
</organism>
<evidence type="ECO:0000313" key="1">
    <source>
        <dbReference type="EMBL" id="PSN70401.1"/>
    </source>
</evidence>
<sequence length="298" mass="33789">MGLAQQFCLLSNTCSQRRQRITRDMACMPIVSSDFVSRFLSVLPRELRDNVYSYCIEGEVDNEIVIDRNSDEASTTAFVFLSRTLTESRSLGWAEKSVLDFMDPTQSNPQLSSEIAEAFYRSKIFKFTHDKLDLVEVFLTTDIFGHGTTSAASVRFMELQIQPYANLRLPIDVEPKERERCRRGINSLALMQSRSGTVTFSIDLAHNNFNRCTAECYGLRYAVNLISSTVGTLKTCGMRTTLSVTDRWDQQVSLRIIDSPQTPIEEYFTYVRHLPVPARIDMETGTINPVLPESLFGA</sequence>
<reference evidence="1 2" key="1">
    <citation type="journal article" date="2018" name="Front. Microbiol.">
        <title>Genome-Wide Analysis of Corynespora cassiicola Leaf Fall Disease Putative Effectors.</title>
        <authorList>
            <person name="Lopez D."/>
            <person name="Ribeiro S."/>
            <person name="Label P."/>
            <person name="Fumanal B."/>
            <person name="Venisse J.S."/>
            <person name="Kohler A."/>
            <person name="de Oliveira R.R."/>
            <person name="Labutti K."/>
            <person name="Lipzen A."/>
            <person name="Lail K."/>
            <person name="Bauer D."/>
            <person name="Ohm R.A."/>
            <person name="Barry K.W."/>
            <person name="Spatafora J."/>
            <person name="Grigoriev I.V."/>
            <person name="Martin F.M."/>
            <person name="Pujade-Renaud V."/>
        </authorList>
    </citation>
    <scope>NUCLEOTIDE SEQUENCE [LARGE SCALE GENOMIC DNA]</scope>
    <source>
        <strain evidence="1 2">Philippines</strain>
    </source>
</reference>